<comment type="caution">
    <text evidence="2">The sequence shown here is derived from an EMBL/GenBank/DDBJ whole genome shotgun (WGS) entry which is preliminary data.</text>
</comment>
<keyword evidence="1" id="KW-0472">Membrane</keyword>
<proteinExistence type="predicted"/>
<protein>
    <submittedName>
        <fullName evidence="2">Uncharacterized protein</fullName>
    </submittedName>
</protein>
<evidence type="ECO:0000313" key="3">
    <source>
        <dbReference type="Proteomes" id="UP000250369"/>
    </source>
</evidence>
<reference evidence="2 3" key="1">
    <citation type="journal article" date="2009" name="Int. J. Syst. Evol. Microbiol.">
        <title>Paenibacillus contaminans sp. nov., isolated from a contaminated laboratory plate.</title>
        <authorList>
            <person name="Chou J.H."/>
            <person name="Lee J.H."/>
            <person name="Lin M.C."/>
            <person name="Chang P.S."/>
            <person name="Arun A.B."/>
            <person name="Young C.C."/>
            <person name="Chen W.M."/>
        </authorList>
    </citation>
    <scope>NUCLEOTIDE SEQUENCE [LARGE SCALE GENOMIC DNA]</scope>
    <source>
        <strain evidence="2 3">CKOBP-6</strain>
    </source>
</reference>
<sequence length="137" mass="15710">MQGYVRFAAMIGGIFFSLLDFYPFFENIISEAVMSIRHYITAQEPVQHLCDGRLKRWVLKPLCVAMRIERLIITGKYPHNFNELLEMSAGLPQVKAVEWIMNKELFTQNVSADPTKVLGTLLELATSISERVANFRD</sequence>
<dbReference type="EMBL" id="QMFB01000029">
    <property type="protein sequence ID" value="RAV13612.1"/>
    <property type="molecule type" value="Genomic_DNA"/>
</dbReference>
<keyword evidence="1" id="KW-1133">Transmembrane helix</keyword>
<keyword evidence="1" id="KW-0812">Transmembrane</keyword>
<feature type="transmembrane region" description="Helical" evidence="1">
    <location>
        <begin position="7"/>
        <end position="25"/>
    </location>
</feature>
<organism evidence="2 3">
    <name type="scientific">Paenibacillus contaminans</name>
    <dbReference type="NCBI Taxonomy" id="450362"/>
    <lineage>
        <taxon>Bacteria</taxon>
        <taxon>Bacillati</taxon>
        <taxon>Bacillota</taxon>
        <taxon>Bacilli</taxon>
        <taxon>Bacillales</taxon>
        <taxon>Paenibacillaceae</taxon>
        <taxon>Paenibacillus</taxon>
    </lineage>
</organism>
<accession>A0A329M1Y6</accession>
<name>A0A329M1Y6_9BACL</name>
<keyword evidence="3" id="KW-1185">Reference proteome</keyword>
<evidence type="ECO:0000313" key="2">
    <source>
        <dbReference type="EMBL" id="RAV13612.1"/>
    </source>
</evidence>
<dbReference type="Proteomes" id="UP000250369">
    <property type="component" value="Unassembled WGS sequence"/>
</dbReference>
<evidence type="ECO:0000256" key="1">
    <source>
        <dbReference type="SAM" id="Phobius"/>
    </source>
</evidence>
<gene>
    <name evidence="2" type="ORF">DQG23_33005</name>
</gene>
<dbReference type="AlphaFoldDB" id="A0A329M1Y6"/>